<dbReference type="STRING" id="1121328.JWYL7_1581"/>
<protein>
    <submittedName>
        <fullName evidence="2">Cell wall hydrolase/autolysin</fullName>
    </submittedName>
    <submittedName>
        <fullName evidence="3">N-acetylmuramoyl-L-alanine amidase</fullName>
    </submittedName>
</protein>
<dbReference type="EMBL" id="LSFY01000001">
    <property type="protein sequence ID" value="KXZ40506.1"/>
    <property type="molecule type" value="Genomic_DNA"/>
</dbReference>
<keyword evidence="5" id="KW-1185">Reference proteome</keyword>
<dbReference type="SUPFAM" id="SSF53187">
    <property type="entry name" value="Zn-dependent exopeptidases"/>
    <property type="match status" value="1"/>
</dbReference>
<dbReference type="Proteomes" id="UP000092605">
    <property type="component" value="Unassembled WGS sequence"/>
</dbReference>
<dbReference type="Gene3D" id="3.40.630.40">
    <property type="entry name" value="Zn-dependent exopeptidases"/>
    <property type="match status" value="1"/>
</dbReference>
<gene>
    <name evidence="2" type="ORF">JWYL7_1581</name>
    <name evidence="3" type="ORF">SAMN05661008_00796</name>
</gene>
<dbReference type="OrthoDB" id="1750954at2"/>
<reference evidence="3 5" key="2">
    <citation type="submission" date="2016-11" db="EMBL/GenBank/DDBJ databases">
        <authorList>
            <person name="Varghese N."/>
            <person name="Submissions S."/>
        </authorList>
    </citation>
    <scope>NUCLEOTIDE SEQUENCE [LARGE SCALE GENOMIC DNA]</scope>
    <source>
        <strain evidence="3 5">DSM 7308</strain>
    </source>
</reference>
<evidence type="ECO:0000313" key="5">
    <source>
        <dbReference type="Proteomes" id="UP000323392"/>
    </source>
</evidence>
<accession>A0A150FSC9</accession>
<evidence type="ECO:0000313" key="2">
    <source>
        <dbReference type="EMBL" id="KXZ40506.1"/>
    </source>
</evidence>
<evidence type="ECO:0000313" key="4">
    <source>
        <dbReference type="Proteomes" id="UP000092605"/>
    </source>
</evidence>
<dbReference type="PATRIC" id="fig|1121328.3.peg.1592"/>
<dbReference type="InterPro" id="IPR007253">
    <property type="entry name" value="Cell_wall-bd_2"/>
</dbReference>
<dbReference type="InterPro" id="IPR051922">
    <property type="entry name" value="Bact_Sporulation_Assoc"/>
</dbReference>
<dbReference type="Gene3D" id="3.40.50.12090">
    <property type="match status" value="2"/>
</dbReference>
<proteinExistence type="predicted"/>
<dbReference type="EMBL" id="FRBG01000004">
    <property type="protein sequence ID" value="SHK72581.1"/>
    <property type="molecule type" value="Genomic_DNA"/>
</dbReference>
<dbReference type="PANTHER" id="PTHR30032">
    <property type="entry name" value="N-ACETYLMURAMOYL-L-ALANINE AMIDASE-RELATED"/>
    <property type="match status" value="1"/>
</dbReference>
<sequence length="573" mass="62935">MVKISKGLIQTLIIFILTFNVSYASSLQGIKIMLDPGHGGNDSGAVVTGPDGRRVTEKEINNSLTKKLADMLRDNGAEIVFTRDPDSDITISLAERVNLANSNNVDLFISIHHNAATSPSASGTEVFYSTNRSGISSTRYVEYEGNNYQYVKETVENGIAYVYILVDGQERKVEKKDAKIINSTVPVQAIESQKIAQMVVNNIASLGFRNRGAKDSNLYVVRHTNMPSILIETGFMTNPDELLKLIDENMQINVAQQITKAIVDYYDEYNKNKMKVLGGLNTASITKRLQGANRYHTNLSIVDEGWTKADNVILAYGENFADALSVTPLSSKLNAPIILTDGKNLTQDIKARLSKLGAKTVYIIGGETVISKNIENEIRNLGYNVNRIHGQNRYETSVEIANELNSPKEAFVVTGRNFPDALSVASIASIKQIPILLVDENNYSKALQYIDKKQIEKVYIVGGTGAISEKLASRFPNRERISGNNRYQTNINVLNKFRNHLEFERVYVATGENYPDALSGAALSAKTNSPILLSGPGATSLLNSINKDIGNIKIIAIGGTKALSDSEVLKLFK</sequence>
<feature type="domain" description="MurNAc-LAA" evidence="1">
    <location>
        <begin position="97"/>
        <end position="263"/>
    </location>
</feature>
<dbReference type="PANTHER" id="PTHR30032:SF8">
    <property type="entry name" value="GERMINATION-SPECIFIC N-ACETYLMURAMOYL-L-ALANINE AMIDASE"/>
    <property type="match status" value="1"/>
</dbReference>
<dbReference type="CDD" id="cd02696">
    <property type="entry name" value="MurNAc-LAA"/>
    <property type="match status" value="1"/>
</dbReference>
<dbReference type="SMART" id="SM00646">
    <property type="entry name" value="Ami_3"/>
    <property type="match status" value="1"/>
</dbReference>
<name>A0A150FSC9_CLOPD</name>
<reference evidence="2 4" key="1">
    <citation type="submission" date="2016-02" db="EMBL/GenBank/DDBJ databases">
        <title>Draft genome sequence for Clostridium paradoxum JW-YL-7.</title>
        <authorList>
            <person name="Utturkar S.M."/>
            <person name="Lancaster A."/>
            <person name="Poole F.L."/>
            <person name="Adams M.W."/>
            <person name="Brown S.D."/>
        </authorList>
    </citation>
    <scope>NUCLEOTIDE SEQUENCE [LARGE SCALE GENOMIC DNA]</scope>
    <source>
        <strain evidence="2 4">JW-YL-7</strain>
    </source>
</reference>
<dbReference type="AlphaFoldDB" id="A0A150FSC9"/>
<evidence type="ECO:0000259" key="1">
    <source>
        <dbReference type="SMART" id="SM00646"/>
    </source>
</evidence>
<dbReference type="GO" id="GO:0008745">
    <property type="term" value="F:N-acetylmuramoyl-L-alanine amidase activity"/>
    <property type="evidence" value="ECO:0007669"/>
    <property type="project" value="InterPro"/>
</dbReference>
<dbReference type="InterPro" id="IPR002508">
    <property type="entry name" value="MurNAc-LAA_cat"/>
</dbReference>
<dbReference type="Pfam" id="PF04122">
    <property type="entry name" value="CW_binding_2"/>
    <property type="match status" value="3"/>
</dbReference>
<comment type="caution">
    <text evidence="2">The sequence shown here is derived from an EMBL/GenBank/DDBJ whole genome shotgun (WGS) entry which is preliminary data.</text>
</comment>
<dbReference type="Pfam" id="PF01520">
    <property type="entry name" value="Amidase_3"/>
    <property type="match status" value="1"/>
</dbReference>
<keyword evidence="2" id="KW-0378">Hydrolase</keyword>
<dbReference type="GO" id="GO:0009253">
    <property type="term" value="P:peptidoglycan catabolic process"/>
    <property type="evidence" value="ECO:0007669"/>
    <property type="project" value="InterPro"/>
</dbReference>
<evidence type="ECO:0000313" key="3">
    <source>
        <dbReference type="EMBL" id="SHK72581.1"/>
    </source>
</evidence>
<dbReference type="Proteomes" id="UP000323392">
    <property type="component" value="Unassembled WGS sequence"/>
</dbReference>
<organism evidence="2 4">
    <name type="scientific">Alkalithermobacter thermoalcaliphilus JW-YL-7 = DSM 7308</name>
    <dbReference type="NCBI Taxonomy" id="1121328"/>
    <lineage>
        <taxon>Bacteria</taxon>
        <taxon>Bacillati</taxon>
        <taxon>Bacillota</taxon>
        <taxon>Clostridia</taxon>
        <taxon>Peptostreptococcales</taxon>
        <taxon>Tepidibacteraceae</taxon>
        <taxon>Alkalithermobacter</taxon>
    </lineage>
</organism>